<protein>
    <recommendedName>
        <fullName evidence="4">MtN3 and saliva related transmembrane protein</fullName>
    </recommendedName>
</protein>
<dbReference type="GO" id="GO:0016020">
    <property type="term" value="C:membrane"/>
    <property type="evidence" value="ECO:0007669"/>
    <property type="project" value="InterPro"/>
</dbReference>
<keyword evidence="1" id="KW-1133">Transmembrane helix</keyword>
<evidence type="ECO:0000256" key="1">
    <source>
        <dbReference type="SAM" id="Phobius"/>
    </source>
</evidence>
<gene>
    <name evidence="2" type="ordered locus">Entcl_3259</name>
</gene>
<organism evidence="2 3">
    <name type="scientific">Enterobacter lignolyticus (strain SCF1)</name>
    <dbReference type="NCBI Taxonomy" id="701347"/>
    <lineage>
        <taxon>Bacteria</taxon>
        <taxon>Pseudomonadati</taxon>
        <taxon>Pseudomonadota</taxon>
        <taxon>Gammaproteobacteria</taxon>
        <taxon>Enterobacterales</taxon>
        <taxon>Enterobacteriaceae</taxon>
        <taxon>Pluralibacter</taxon>
    </lineage>
</organism>
<evidence type="ECO:0000313" key="2">
    <source>
        <dbReference type="EMBL" id="ADO49505.1"/>
    </source>
</evidence>
<reference evidence="2 3" key="2">
    <citation type="journal article" date="2011" name="Stand. Genomic Sci.">
        <title>Complete genome sequence of 'Enterobacter lignolyticus' SCF1.</title>
        <authorList>
            <person name="Deangelis K.M."/>
            <person name="D'Haeseleer P."/>
            <person name="Chivian D."/>
            <person name="Fortney J.L."/>
            <person name="Khudyakov J."/>
            <person name="Simmons B."/>
            <person name="Woo H."/>
            <person name="Arkin A.P."/>
            <person name="Davenport K.W."/>
            <person name="Goodwin L."/>
            <person name="Chen A."/>
            <person name="Ivanova N."/>
            <person name="Kyrpides N.C."/>
            <person name="Mavromatis K."/>
            <person name="Woyke T."/>
            <person name="Hazen T.C."/>
        </authorList>
    </citation>
    <scope>NUCLEOTIDE SEQUENCE [LARGE SCALE GENOMIC DNA]</scope>
    <source>
        <strain evidence="2 3">SCF1</strain>
    </source>
</reference>
<dbReference type="Gene3D" id="1.20.1280.290">
    <property type="match status" value="1"/>
</dbReference>
<feature type="transmembrane region" description="Helical" evidence="1">
    <location>
        <begin position="85"/>
        <end position="103"/>
    </location>
</feature>
<feature type="transmembrane region" description="Helical" evidence="1">
    <location>
        <begin position="35"/>
        <end position="51"/>
    </location>
</feature>
<dbReference type="AlphaFoldDB" id="E3G5I0"/>
<evidence type="ECO:0000313" key="3">
    <source>
        <dbReference type="Proteomes" id="UP000006872"/>
    </source>
</evidence>
<dbReference type="InterPro" id="IPR047662">
    <property type="entry name" value="SemiSWEET"/>
</dbReference>
<reference evidence="3" key="1">
    <citation type="submission" date="2010-10" db="EMBL/GenBank/DDBJ databases">
        <title>Complete sequence of Enterobacter cloacae SCF1.</title>
        <authorList>
            <consortium name="US DOE Joint Genome Institute"/>
            <person name="Lucas S."/>
            <person name="Copeland A."/>
            <person name="Lapidus A."/>
            <person name="Cheng J.-F."/>
            <person name="Bruce D."/>
            <person name="Goodwin L."/>
            <person name="Pitluck S."/>
            <person name="Davenport K."/>
            <person name="Detter J.C."/>
            <person name="Han C."/>
            <person name="Tapia R."/>
            <person name="Land M."/>
            <person name="Hauser L."/>
            <person name="Chang Y.-J."/>
            <person name="Jeffries C."/>
            <person name="Kyrpides N."/>
            <person name="Ivanova N."/>
            <person name="Mikhailova N."/>
            <person name="DeAngelis K."/>
            <person name="Arkin A.P."/>
            <person name="Chivian D."/>
            <person name="Edwards B."/>
            <person name="Woo H."/>
            <person name="Hazen T.C."/>
            <person name="Woyke T."/>
        </authorList>
    </citation>
    <scope>NUCLEOTIDE SEQUENCE [LARGE SCALE GENOMIC DNA]</scope>
    <source>
        <strain evidence="3">SCF1</strain>
    </source>
</reference>
<dbReference type="GO" id="GO:0051119">
    <property type="term" value="F:sugar transmembrane transporter activity"/>
    <property type="evidence" value="ECO:0007669"/>
    <property type="project" value="InterPro"/>
</dbReference>
<accession>E3G5I0</accession>
<keyword evidence="1" id="KW-0812">Transmembrane</keyword>
<dbReference type="Pfam" id="PF03083">
    <property type="entry name" value="MtN3_slv"/>
    <property type="match status" value="1"/>
</dbReference>
<proteinExistence type="predicted"/>
<feature type="transmembrane region" description="Helical" evidence="1">
    <location>
        <begin position="63"/>
        <end position="79"/>
    </location>
</feature>
<sequence length="112" mass="12119">MKKRISSNQIIFLAGTAALSTVLFAFDAASIGLCAAFLTTGSFSLQVFDILKTRETRAISTKMYLVFISGLLLWLTYGIKSGDIPLIAANGVTLLLASAVMALKWNNERARD</sequence>
<dbReference type="EMBL" id="CP002272">
    <property type="protein sequence ID" value="ADO49505.1"/>
    <property type="molecule type" value="Genomic_DNA"/>
</dbReference>
<dbReference type="NCBIfam" id="NF037968">
    <property type="entry name" value="SemiSWEET_2"/>
    <property type="match status" value="1"/>
</dbReference>
<keyword evidence="3" id="KW-1185">Reference proteome</keyword>
<keyword evidence="1" id="KW-0472">Membrane</keyword>
<dbReference type="KEGG" id="esc:Entcl_3259"/>
<dbReference type="eggNOG" id="COG4095">
    <property type="taxonomic scope" value="Bacteria"/>
</dbReference>
<dbReference type="HOGENOM" id="CLU_135915_2_1_6"/>
<dbReference type="Proteomes" id="UP000006872">
    <property type="component" value="Chromosome"/>
</dbReference>
<dbReference type="InterPro" id="IPR004316">
    <property type="entry name" value="SWEET_rpt"/>
</dbReference>
<name>E3G5I0_ENTLS</name>
<dbReference type="RefSeq" id="WP_013367234.1">
    <property type="nucleotide sequence ID" value="NC_014618.1"/>
</dbReference>
<evidence type="ECO:0008006" key="4">
    <source>
        <dbReference type="Google" id="ProtNLM"/>
    </source>
</evidence>